<dbReference type="GO" id="GO:0003677">
    <property type="term" value="F:DNA binding"/>
    <property type="evidence" value="ECO:0007669"/>
    <property type="project" value="TreeGrafter"/>
</dbReference>
<evidence type="ECO:0000256" key="7">
    <source>
        <dbReference type="ARBA" id="ARBA00022763"/>
    </source>
</evidence>
<dbReference type="CDD" id="cd00221">
    <property type="entry name" value="Vsr"/>
    <property type="match status" value="1"/>
</dbReference>
<evidence type="ECO:0000256" key="5">
    <source>
        <dbReference type="ARBA" id="ARBA00022747"/>
    </source>
</evidence>
<reference evidence="16 17" key="1">
    <citation type="submission" date="2015-02" db="EMBL/GenBank/DDBJ databases">
        <title>Single-cell genomics of uncultivated deep-branching MTB reveals a conserved set of magnetosome genes.</title>
        <authorList>
            <person name="Kolinko S."/>
            <person name="Richter M."/>
            <person name="Glockner F.O."/>
            <person name="Brachmann A."/>
            <person name="Schuler D."/>
        </authorList>
    </citation>
    <scope>NUCLEOTIDE SEQUENCE [LARGE SCALE GENOMIC DNA]</scope>
    <source>
        <strain evidence="16">SKK-01</strain>
    </source>
</reference>
<dbReference type="PANTHER" id="PTHR10629:SF52">
    <property type="entry name" value="DNA (CYTOSINE-5)-METHYLTRANSFERASE 1"/>
    <property type="match status" value="1"/>
</dbReference>
<comment type="catalytic activity">
    <reaction evidence="11 14">
        <text>a 2'-deoxycytidine in DNA + S-adenosyl-L-methionine = a 5-methyl-2'-deoxycytidine in DNA + S-adenosyl-L-homocysteine + H(+)</text>
        <dbReference type="Rhea" id="RHEA:13681"/>
        <dbReference type="Rhea" id="RHEA-COMP:11369"/>
        <dbReference type="Rhea" id="RHEA-COMP:11370"/>
        <dbReference type="ChEBI" id="CHEBI:15378"/>
        <dbReference type="ChEBI" id="CHEBI:57856"/>
        <dbReference type="ChEBI" id="CHEBI:59789"/>
        <dbReference type="ChEBI" id="CHEBI:85452"/>
        <dbReference type="ChEBI" id="CHEBI:85454"/>
        <dbReference type="EC" id="2.1.1.37"/>
    </reaction>
</comment>
<feature type="active site" evidence="12">
    <location>
        <position position="85"/>
    </location>
</feature>
<accession>A0A0F0CRF4</accession>
<dbReference type="EMBL" id="JYNY01000046">
    <property type="protein sequence ID" value="KJJ85898.1"/>
    <property type="molecule type" value="Genomic_DNA"/>
</dbReference>
<keyword evidence="17" id="KW-1185">Reference proteome</keyword>
<name>A0A0F0CRF4_9BACT</name>
<dbReference type="Pfam" id="PF04480">
    <property type="entry name" value="DUF559"/>
    <property type="match status" value="1"/>
</dbReference>
<dbReference type="NCBIfam" id="TIGR00675">
    <property type="entry name" value="dcm"/>
    <property type="match status" value="1"/>
</dbReference>
<evidence type="ECO:0000256" key="4">
    <source>
        <dbReference type="ARBA" id="ARBA00022722"/>
    </source>
</evidence>
<dbReference type="GO" id="GO:0032259">
    <property type="term" value="P:methylation"/>
    <property type="evidence" value="ECO:0007669"/>
    <property type="project" value="UniProtKB-KW"/>
</dbReference>
<evidence type="ECO:0000256" key="10">
    <source>
        <dbReference type="ARBA" id="ARBA00029466"/>
    </source>
</evidence>
<feature type="domain" description="DUF559" evidence="15">
    <location>
        <begin position="428"/>
        <end position="466"/>
    </location>
</feature>
<dbReference type="GO" id="GO:0044027">
    <property type="term" value="P:negative regulation of gene expression via chromosomal CpG island methylation"/>
    <property type="evidence" value="ECO:0007669"/>
    <property type="project" value="TreeGrafter"/>
</dbReference>
<dbReference type="Pfam" id="PF03852">
    <property type="entry name" value="Vsr"/>
    <property type="match status" value="1"/>
</dbReference>
<dbReference type="PATRIC" id="fig|1609969.3.peg.261"/>
<gene>
    <name evidence="16" type="ORF">OMAG_000233</name>
</gene>
<evidence type="ECO:0000256" key="6">
    <source>
        <dbReference type="ARBA" id="ARBA00022759"/>
    </source>
</evidence>
<dbReference type="InterPro" id="IPR011335">
    <property type="entry name" value="Restrct_endonuc-II-like"/>
</dbReference>
<keyword evidence="8" id="KW-0378">Hydrolase</keyword>
<dbReference type="InterPro" id="IPR001525">
    <property type="entry name" value="C5_MeTfrase"/>
</dbReference>
<evidence type="ECO:0000256" key="11">
    <source>
        <dbReference type="ARBA" id="ARBA00047422"/>
    </source>
</evidence>
<dbReference type="GO" id="GO:0004519">
    <property type="term" value="F:endonuclease activity"/>
    <property type="evidence" value="ECO:0007669"/>
    <property type="project" value="UniProtKB-KW"/>
</dbReference>
<dbReference type="InterPro" id="IPR004603">
    <property type="entry name" value="DNA_mismatch_endonuc_vsr"/>
</dbReference>
<evidence type="ECO:0000256" key="9">
    <source>
        <dbReference type="ARBA" id="ARBA00023204"/>
    </source>
</evidence>
<dbReference type="NCBIfam" id="TIGR00632">
    <property type="entry name" value="vsr"/>
    <property type="match status" value="1"/>
</dbReference>
<protein>
    <recommendedName>
        <fullName evidence="14">Cytosine-specific methyltransferase</fullName>
        <ecNumber evidence="14">2.1.1.37</ecNumber>
    </recommendedName>
</protein>
<dbReference type="GO" id="GO:0016787">
    <property type="term" value="F:hydrolase activity"/>
    <property type="evidence" value="ECO:0007669"/>
    <property type="project" value="UniProtKB-KW"/>
</dbReference>
<keyword evidence="5" id="KW-0680">Restriction system</keyword>
<dbReference type="Pfam" id="PF00145">
    <property type="entry name" value="DNA_methylase"/>
    <property type="match status" value="1"/>
</dbReference>
<dbReference type="GO" id="GO:0003886">
    <property type="term" value="F:DNA (cytosine-5-)-methyltransferase activity"/>
    <property type="evidence" value="ECO:0007669"/>
    <property type="project" value="UniProtKB-EC"/>
</dbReference>
<comment type="similarity">
    <text evidence="12 13">Belongs to the class I-like SAM-binding methyltransferase superfamily. C5-methyltransferase family.</text>
</comment>
<dbReference type="GO" id="GO:0006298">
    <property type="term" value="P:mismatch repair"/>
    <property type="evidence" value="ECO:0007669"/>
    <property type="project" value="InterPro"/>
</dbReference>
<evidence type="ECO:0000313" key="16">
    <source>
        <dbReference type="EMBL" id="KJJ85898.1"/>
    </source>
</evidence>
<evidence type="ECO:0000259" key="15">
    <source>
        <dbReference type="Pfam" id="PF04480"/>
    </source>
</evidence>
<evidence type="ECO:0000256" key="14">
    <source>
        <dbReference type="RuleBase" id="RU000417"/>
    </source>
</evidence>
<dbReference type="InterPro" id="IPR018117">
    <property type="entry name" value="C5_DNA_meth_AS"/>
</dbReference>
<evidence type="ECO:0000313" key="17">
    <source>
        <dbReference type="Proteomes" id="UP000033428"/>
    </source>
</evidence>
<dbReference type="Gene3D" id="3.90.120.10">
    <property type="entry name" value="DNA Methylase, subunit A, domain 2"/>
    <property type="match status" value="1"/>
</dbReference>
<dbReference type="InterPro" id="IPR007569">
    <property type="entry name" value="DUF559"/>
</dbReference>
<dbReference type="PANTHER" id="PTHR10629">
    <property type="entry name" value="CYTOSINE-SPECIFIC METHYLTRANSFERASE"/>
    <property type="match status" value="1"/>
</dbReference>
<evidence type="ECO:0000256" key="8">
    <source>
        <dbReference type="ARBA" id="ARBA00022801"/>
    </source>
</evidence>
<dbReference type="InterPro" id="IPR050390">
    <property type="entry name" value="C5-Methyltransferase"/>
</dbReference>
<dbReference type="PROSITE" id="PS51679">
    <property type="entry name" value="SAM_MT_C5"/>
    <property type="match status" value="1"/>
</dbReference>
<dbReference type="PROSITE" id="PS00095">
    <property type="entry name" value="C5_MTASE_2"/>
    <property type="match status" value="1"/>
</dbReference>
<keyword evidence="9" id="KW-0234">DNA repair</keyword>
<dbReference type="Proteomes" id="UP000033428">
    <property type="component" value="Unassembled WGS sequence"/>
</dbReference>
<dbReference type="SUPFAM" id="SSF53335">
    <property type="entry name" value="S-adenosyl-L-methionine-dependent methyltransferases"/>
    <property type="match status" value="1"/>
</dbReference>
<organism evidence="16 17">
    <name type="scientific">Candidatus Omnitrophus magneticus</name>
    <dbReference type="NCBI Taxonomy" id="1609969"/>
    <lineage>
        <taxon>Bacteria</taxon>
        <taxon>Pseudomonadati</taxon>
        <taxon>Candidatus Omnitrophota</taxon>
        <taxon>Candidatus Omnitrophus</taxon>
    </lineage>
</organism>
<dbReference type="Gene3D" id="3.40.960.10">
    <property type="entry name" value="VSR Endonuclease"/>
    <property type="match status" value="1"/>
</dbReference>
<keyword evidence="1 12" id="KW-0489">Methyltransferase</keyword>
<dbReference type="EC" id="2.1.1.37" evidence="14"/>
<keyword evidence="3 12" id="KW-0949">S-adenosyl-L-methionine</keyword>
<sequence length="476" mass="53969">MERLKVISLFCGCGGTDLGIEGGFSFLGKEYPRHPTELTYANDFDSQAAGIFDANFGIRCSVRDIRKVSANTIPDHDILTGGFPCQSFSIVAQNPPRLGCKDAKGQLFFEMCRILKQKKPRVFVAENVKGILSANSGESFPLIIAAFEKCGYIVSWHLLNAADYGVPQRRERVFIVGIRKDIGKKFIPPPPTHSLSGDLVTSQWVALKKCLEPHESVPDKYYFSDKACHGMLKANPKMNKGRAQDEDKACNTVGAHLAKVSLNSTDPVLKVNGRYRRFTPREVARIQSFPDTFKLTGSEAAQYRALGNAIPPVLMWHVVRQLQCVLTGKVTDDTRTIKEKRSHNMARISSKRTVIENVLGAGLKKSGLKNQRNVKSITGKPDFIFKQERIAIFCDSEFWHGEHCSDTVDRIKTNRNFWKEKIQRNILRDREVTKELKGEGWIVMRFWEKDIKERLDKVLLKINKALEDRRQRINDL</sequence>
<keyword evidence="2 12" id="KW-0808">Transferase</keyword>
<comment type="caution">
    <text evidence="16">The sequence shown here is derived from an EMBL/GenBank/DDBJ whole genome shotgun (WGS) entry which is preliminary data.</text>
</comment>
<dbReference type="CDD" id="cd00315">
    <property type="entry name" value="Cyt_C5_DNA_methylase"/>
    <property type="match status" value="1"/>
</dbReference>
<dbReference type="Gene3D" id="3.40.50.150">
    <property type="entry name" value="Vaccinia Virus protein VP39"/>
    <property type="match status" value="1"/>
</dbReference>
<evidence type="ECO:0000256" key="13">
    <source>
        <dbReference type="RuleBase" id="RU000416"/>
    </source>
</evidence>
<keyword evidence="4" id="KW-0540">Nuclease</keyword>
<dbReference type="InterPro" id="IPR029063">
    <property type="entry name" value="SAM-dependent_MTases_sf"/>
</dbReference>
<evidence type="ECO:0000256" key="3">
    <source>
        <dbReference type="ARBA" id="ARBA00022691"/>
    </source>
</evidence>
<evidence type="ECO:0000256" key="1">
    <source>
        <dbReference type="ARBA" id="ARBA00022603"/>
    </source>
</evidence>
<evidence type="ECO:0000256" key="12">
    <source>
        <dbReference type="PROSITE-ProRule" id="PRU01016"/>
    </source>
</evidence>
<dbReference type="PRINTS" id="PR00105">
    <property type="entry name" value="C5METTRFRASE"/>
</dbReference>
<dbReference type="GO" id="GO:0009307">
    <property type="term" value="P:DNA restriction-modification system"/>
    <property type="evidence" value="ECO:0007669"/>
    <property type="project" value="UniProtKB-KW"/>
</dbReference>
<keyword evidence="6" id="KW-0255">Endonuclease</keyword>
<evidence type="ECO:0000256" key="2">
    <source>
        <dbReference type="ARBA" id="ARBA00022679"/>
    </source>
</evidence>
<comment type="similarity">
    <text evidence="10">Belongs to the Vsr family.</text>
</comment>
<keyword evidence="7" id="KW-0227">DNA damage</keyword>
<proteinExistence type="inferred from homology"/>
<dbReference type="PROSITE" id="PS00094">
    <property type="entry name" value="C5_MTASE_1"/>
    <property type="match status" value="1"/>
</dbReference>
<dbReference type="AlphaFoldDB" id="A0A0F0CRF4"/>
<dbReference type="InterPro" id="IPR031303">
    <property type="entry name" value="C5_meth_CS"/>
</dbReference>
<dbReference type="SUPFAM" id="SSF52980">
    <property type="entry name" value="Restriction endonuclease-like"/>
    <property type="match status" value="1"/>
</dbReference>